<feature type="domain" description="EamA" evidence="7">
    <location>
        <begin position="10"/>
        <end position="140"/>
    </location>
</feature>
<dbReference type="EMBL" id="JBHSQK010000028">
    <property type="protein sequence ID" value="MFC5949200.1"/>
    <property type="molecule type" value="Genomic_DNA"/>
</dbReference>
<feature type="transmembrane region" description="Helical" evidence="6">
    <location>
        <begin position="184"/>
        <end position="202"/>
    </location>
</feature>
<evidence type="ECO:0000259" key="7">
    <source>
        <dbReference type="Pfam" id="PF00892"/>
    </source>
</evidence>
<dbReference type="InterPro" id="IPR000620">
    <property type="entry name" value="EamA_dom"/>
</dbReference>
<evidence type="ECO:0000256" key="3">
    <source>
        <dbReference type="ARBA" id="ARBA00022692"/>
    </source>
</evidence>
<dbReference type="InterPro" id="IPR037185">
    <property type="entry name" value="EmrE-like"/>
</dbReference>
<dbReference type="RefSeq" id="WP_379566291.1">
    <property type="nucleotide sequence ID" value="NZ_JBHSQK010000028.1"/>
</dbReference>
<dbReference type="SUPFAM" id="SSF103481">
    <property type="entry name" value="Multidrug resistance efflux transporter EmrE"/>
    <property type="match status" value="2"/>
</dbReference>
<comment type="subcellular location">
    <subcellularLocation>
        <location evidence="1">Membrane</location>
        <topology evidence="1">Multi-pass membrane protein</topology>
    </subcellularLocation>
</comment>
<feature type="domain" description="EamA" evidence="7">
    <location>
        <begin position="156"/>
        <end position="284"/>
    </location>
</feature>
<accession>A0ABW1I7Y4</accession>
<evidence type="ECO:0000256" key="2">
    <source>
        <dbReference type="ARBA" id="ARBA00007362"/>
    </source>
</evidence>
<evidence type="ECO:0000313" key="8">
    <source>
        <dbReference type="EMBL" id="MFC5949200.1"/>
    </source>
</evidence>
<feature type="transmembrane region" description="Helical" evidence="6">
    <location>
        <begin position="35"/>
        <end position="57"/>
    </location>
</feature>
<feature type="transmembrane region" description="Helical" evidence="6">
    <location>
        <begin position="246"/>
        <end position="263"/>
    </location>
</feature>
<dbReference type="PANTHER" id="PTHR32322">
    <property type="entry name" value="INNER MEMBRANE TRANSPORTER"/>
    <property type="match status" value="1"/>
</dbReference>
<proteinExistence type="inferred from homology"/>
<sequence length="301" mass="30591">MGQARDRTWLVAVAAALWGTDGLLRAPLAGALPAATVVFWEHLIAVVVLLPFVPAAVRAFRASSTRDRVAVLVIGAGSSALATALFTAAFATGDALTPLVLQKLQPLVAVVAAAALLGERVRAGYWVFALPALVGAWLVAFPDPLAVQVRELGAAGLAIGAAVLWGFGTVLGRMVGVRTAPRDVTVLRFLVGLPASAVIVAVQGAPPAVSPGQLGPLALLALIPGLLALVLYYVGLRDTPAARATLAELAFPATATVLGIAFLGVSPSATQWIGLLIVVAAITALGLRERGAEPVVLARAG</sequence>
<evidence type="ECO:0000256" key="5">
    <source>
        <dbReference type="ARBA" id="ARBA00023136"/>
    </source>
</evidence>
<feature type="transmembrane region" description="Helical" evidence="6">
    <location>
        <begin position="69"/>
        <end position="90"/>
    </location>
</feature>
<name>A0ABW1I7Y4_9PSEU</name>
<feature type="transmembrane region" description="Helical" evidence="6">
    <location>
        <begin position="152"/>
        <end position="172"/>
    </location>
</feature>
<evidence type="ECO:0000256" key="1">
    <source>
        <dbReference type="ARBA" id="ARBA00004141"/>
    </source>
</evidence>
<comment type="similarity">
    <text evidence="2">Belongs to the EamA transporter family.</text>
</comment>
<dbReference type="InterPro" id="IPR050638">
    <property type="entry name" value="AA-Vitamin_Transporters"/>
</dbReference>
<feature type="transmembrane region" description="Helical" evidence="6">
    <location>
        <begin position="123"/>
        <end position="140"/>
    </location>
</feature>
<feature type="transmembrane region" description="Helical" evidence="6">
    <location>
        <begin position="96"/>
        <end position="116"/>
    </location>
</feature>
<feature type="transmembrane region" description="Helical" evidence="6">
    <location>
        <begin position="214"/>
        <end position="234"/>
    </location>
</feature>
<evidence type="ECO:0000256" key="4">
    <source>
        <dbReference type="ARBA" id="ARBA00022989"/>
    </source>
</evidence>
<evidence type="ECO:0000256" key="6">
    <source>
        <dbReference type="SAM" id="Phobius"/>
    </source>
</evidence>
<keyword evidence="9" id="KW-1185">Reference proteome</keyword>
<keyword evidence="5 6" id="KW-0472">Membrane</keyword>
<dbReference type="PANTHER" id="PTHR32322:SF2">
    <property type="entry name" value="EAMA DOMAIN-CONTAINING PROTEIN"/>
    <property type="match status" value="1"/>
</dbReference>
<keyword evidence="3 6" id="KW-0812">Transmembrane</keyword>
<dbReference type="Proteomes" id="UP001596119">
    <property type="component" value="Unassembled WGS sequence"/>
</dbReference>
<gene>
    <name evidence="8" type="ORF">ACFQH9_13055</name>
</gene>
<keyword evidence="4 6" id="KW-1133">Transmembrane helix</keyword>
<comment type="caution">
    <text evidence="8">The sequence shown here is derived from an EMBL/GenBank/DDBJ whole genome shotgun (WGS) entry which is preliminary data.</text>
</comment>
<feature type="transmembrane region" description="Helical" evidence="6">
    <location>
        <begin position="269"/>
        <end position="287"/>
    </location>
</feature>
<organism evidence="8 9">
    <name type="scientific">Pseudonocardia lutea</name>
    <dbReference type="NCBI Taxonomy" id="2172015"/>
    <lineage>
        <taxon>Bacteria</taxon>
        <taxon>Bacillati</taxon>
        <taxon>Actinomycetota</taxon>
        <taxon>Actinomycetes</taxon>
        <taxon>Pseudonocardiales</taxon>
        <taxon>Pseudonocardiaceae</taxon>
        <taxon>Pseudonocardia</taxon>
    </lineage>
</organism>
<reference evidence="9" key="1">
    <citation type="journal article" date="2019" name="Int. J. Syst. Evol. Microbiol.">
        <title>The Global Catalogue of Microorganisms (GCM) 10K type strain sequencing project: providing services to taxonomists for standard genome sequencing and annotation.</title>
        <authorList>
            <consortium name="The Broad Institute Genomics Platform"/>
            <consortium name="The Broad Institute Genome Sequencing Center for Infectious Disease"/>
            <person name="Wu L."/>
            <person name="Ma J."/>
        </authorList>
    </citation>
    <scope>NUCLEOTIDE SEQUENCE [LARGE SCALE GENOMIC DNA]</scope>
    <source>
        <strain evidence="9">CGMCC 4.7397</strain>
    </source>
</reference>
<evidence type="ECO:0000313" key="9">
    <source>
        <dbReference type="Proteomes" id="UP001596119"/>
    </source>
</evidence>
<dbReference type="Pfam" id="PF00892">
    <property type="entry name" value="EamA"/>
    <property type="match status" value="2"/>
</dbReference>
<protein>
    <submittedName>
        <fullName evidence="8">DMT family transporter</fullName>
    </submittedName>
</protein>